<dbReference type="EMBL" id="QURL01000003">
    <property type="protein sequence ID" value="RFC64462.1"/>
    <property type="molecule type" value="Genomic_DNA"/>
</dbReference>
<evidence type="ECO:0000313" key="6">
    <source>
        <dbReference type="Proteomes" id="UP000264310"/>
    </source>
</evidence>
<dbReference type="SUPFAM" id="SSF51182">
    <property type="entry name" value="RmlC-like cupins"/>
    <property type="match status" value="1"/>
</dbReference>
<gene>
    <name evidence="5" type="ORF">DYI37_09165</name>
</gene>
<evidence type="ECO:0000256" key="4">
    <source>
        <dbReference type="ARBA" id="ARBA00047684"/>
    </source>
</evidence>
<dbReference type="NCBIfam" id="NF009932">
    <property type="entry name" value="PRK13395.1"/>
    <property type="match status" value="1"/>
</dbReference>
<dbReference type="InterPro" id="IPR011051">
    <property type="entry name" value="RmlC_Cupin_sf"/>
</dbReference>
<comment type="caution">
    <text evidence="5">The sequence shown here is derived from an EMBL/GenBank/DDBJ whole genome shotgun (WGS) entry which is preliminary data.</text>
</comment>
<protein>
    <submittedName>
        <fullName evidence="5">Ureidoglycolate lyase</fullName>
        <ecNumber evidence="5">4.3.2.3</ecNumber>
    </submittedName>
</protein>
<dbReference type="GO" id="GO:0004848">
    <property type="term" value="F:ureidoglycolate hydrolase activity"/>
    <property type="evidence" value="ECO:0007669"/>
    <property type="project" value="InterPro"/>
</dbReference>
<dbReference type="InterPro" id="IPR024060">
    <property type="entry name" value="Ureidoglycolate_lyase_dom_sf"/>
</dbReference>
<dbReference type="GO" id="GO:0050385">
    <property type="term" value="F:ureidoglycolate lyase activity"/>
    <property type="evidence" value="ECO:0007669"/>
    <property type="project" value="UniProtKB-EC"/>
</dbReference>
<dbReference type="OrthoDB" id="9804602at2"/>
<comment type="catalytic activity">
    <reaction evidence="4">
        <text>(S)-ureidoglycolate = urea + glyoxylate</text>
        <dbReference type="Rhea" id="RHEA:11304"/>
        <dbReference type="ChEBI" id="CHEBI:16199"/>
        <dbReference type="ChEBI" id="CHEBI:36655"/>
        <dbReference type="ChEBI" id="CHEBI:57296"/>
        <dbReference type="EC" id="4.3.2.3"/>
    </reaction>
</comment>
<proteinExistence type="predicted"/>
<dbReference type="GO" id="GO:0000256">
    <property type="term" value="P:allantoin catabolic process"/>
    <property type="evidence" value="ECO:0007669"/>
    <property type="project" value="InterPro"/>
</dbReference>
<dbReference type="AlphaFoldDB" id="A0A371X5G4"/>
<keyword evidence="3 5" id="KW-0456">Lyase</keyword>
<dbReference type="Proteomes" id="UP000264310">
    <property type="component" value="Unassembled WGS sequence"/>
</dbReference>
<evidence type="ECO:0000313" key="5">
    <source>
        <dbReference type="EMBL" id="RFC64462.1"/>
    </source>
</evidence>
<evidence type="ECO:0000256" key="2">
    <source>
        <dbReference type="ARBA" id="ARBA00022631"/>
    </source>
</evidence>
<sequence length="175" mass="18920">MSRTILAEPLTADAFAPFGDVLEVSGQPDKIINAGRCGRYHDRARLDFGPEGRAGISIFESRAVAFPVEVDLVERHPEGSQAFVSMTGHAFLVVVAPDEDGRPGTPQAFVAAPGQGINFHRGTWHGVLTPLHEPGLFAVVDRIGTTANLEEYRFETPYRVEPGQDAIETGPIRTA</sequence>
<keyword evidence="6" id="KW-1185">Reference proteome</keyword>
<dbReference type="InterPro" id="IPR047233">
    <property type="entry name" value="UAH_cupin"/>
</dbReference>
<dbReference type="Pfam" id="PF04115">
    <property type="entry name" value="Ureidogly_lyase"/>
    <property type="match status" value="1"/>
</dbReference>
<dbReference type="PANTHER" id="PTHR21221">
    <property type="entry name" value="UREIDOGLYCOLATE HYDROLASE"/>
    <property type="match status" value="1"/>
</dbReference>
<dbReference type="GO" id="GO:0006144">
    <property type="term" value="P:purine nucleobase metabolic process"/>
    <property type="evidence" value="ECO:0007669"/>
    <property type="project" value="UniProtKB-KW"/>
</dbReference>
<dbReference type="Gene3D" id="2.60.120.480">
    <property type="entry name" value="Ureidoglycolate hydrolase"/>
    <property type="match status" value="1"/>
</dbReference>
<dbReference type="CDD" id="cd20298">
    <property type="entry name" value="cupin_UAH"/>
    <property type="match status" value="1"/>
</dbReference>
<dbReference type="NCBIfam" id="NF002952">
    <property type="entry name" value="PRK03606.2-3"/>
    <property type="match status" value="1"/>
</dbReference>
<evidence type="ECO:0000256" key="3">
    <source>
        <dbReference type="ARBA" id="ARBA00023239"/>
    </source>
</evidence>
<reference evidence="5 6" key="1">
    <citation type="submission" date="2018-08" db="EMBL/GenBank/DDBJ databases">
        <title>Fulvimarina sp. 85, whole genome shotgun sequence.</title>
        <authorList>
            <person name="Tuo L."/>
        </authorList>
    </citation>
    <scope>NUCLEOTIDE SEQUENCE [LARGE SCALE GENOMIC DNA]</scope>
    <source>
        <strain evidence="5 6">85</strain>
    </source>
</reference>
<dbReference type="EC" id="4.3.2.3" evidence="5"/>
<dbReference type="InterPro" id="IPR007247">
    <property type="entry name" value="Ureidogly_lyase"/>
</dbReference>
<dbReference type="RefSeq" id="WP_116682879.1">
    <property type="nucleotide sequence ID" value="NZ_QURL01000003.1"/>
</dbReference>
<name>A0A371X5G4_9HYPH</name>
<keyword evidence="2" id="KW-0659">Purine metabolism</keyword>
<accession>A0A371X5G4</accession>
<organism evidence="5 6">
    <name type="scientific">Fulvimarina endophytica</name>
    <dbReference type="NCBI Taxonomy" id="2293836"/>
    <lineage>
        <taxon>Bacteria</taxon>
        <taxon>Pseudomonadati</taxon>
        <taxon>Pseudomonadota</taxon>
        <taxon>Alphaproteobacteria</taxon>
        <taxon>Hyphomicrobiales</taxon>
        <taxon>Aurantimonadaceae</taxon>
        <taxon>Fulvimarina</taxon>
    </lineage>
</organism>
<comment type="subunit">
    <text evidence="1">Homodimer.</text>
</comment>
<evidence type="ECO:0000256" key="1">
    <source>
        <dbReference type="ARBA" id="ARBA00011738"/>
    </source>
</evidence>
<dbReference type="PANTHER" id="PTHR21221:SF1">
    <property type="entry name" value="UREIDOGLYCOLATE LYASE"/>
    <property type="match status" value="1"/>
</dbReference>